<gene>
    <name evidence="8" type="ORF">THRCLA_09580</name>
</gene>
<keyword evidence="5 6" id="KW-0472">Membrane</keyword>
<dbReference type="STRING" id="74557.A0A1V9YVQ8"/>
<feature type="transmembrane region" description="Helical" evidence="6">
    <location>
        <begin position="17"/>
        <end position="39"/>
    </location>
</feature>
<dbReference type="InterPro" id="IPR005828">
    <property type="entry name" value="MFS_sugar_transport-like"/>
</dbReference>
<dbReference type="PANTHER" id="PTHR23503:SF8">
    <property type="entry name" value="FACILITATED GLUCOSE TRANSPORTER PROTEIN 1"/>
    <property type="match status" value="1"/>
</dbReference>
<dbReference type="PANTHER" id="PTHR23503">
    <property type="entry name" value="SOLUTE CARRIER FAMILY 2"/>
    <property type="match status" value="1"/>
</dbReference>
<feature type="transmembrane region" description="Helical" evidence="6">
    <location>
        <begin position="45"/>
        <end position="67"/>
    </location>
</feature>
<dbReference type="Pfam" id="PF00083">
    <property type="entry name" value="Sugar_tr"/>
    <property type="match status" value="1"/>
</dbReference>
<keyword evidence="2" id="KW-0813">Transport</keyword>
<evidence type="ECO:0000259" key="7">
    <source>
        <dbReference type="PROSITE" id="PS50850"/>
    </source>
</evidence>
<dbReference type="Proteomes" id="UP000243217">
    <property type="component" value="Unassembled WGS sequence"/>
</dbReference>
<evidence type="ECO:0000256" key="2">
    <source>
        <dbReference type="ARBA" id="ARBA00022448"/>
    </source>
</evidence>
<feature type="domain" description="Major facilitator superfamily (MFS) profile" evidence="7">
    <location>
        <begin position="1"/>
        <end position="134"/>
    </location>
</feature>
<dbReference type="GO" id="GO:0015149">
    <property type="term" value="F:hexose transmembrane transporter activity"/>
    <property type="evidence" value="ECO:0007669"/>
    <property type="project" value="TreeGrafter"/>
</dbReference>
<evidence type="ECO:0000256" key="1">
    <source>
        <dbReference type="ARBA" id="ARBA00004141"/>
    </source>
</evidence>
<evidence type="ECO:0000256" key="4">
    <source>
        <dbReference type="ARBA" id="ARBA00022989"/>
    </source>
</evidence>
<dbReference type="Gene3D" id="1.20.1250.20">
    <property type="entry name" value="MFS general substrate transporter like domains"/>
    <property type="match status" value="1"/>
</dbReference>
<evidence type="ECO:0000313" key="9">
    <source>
        <dbReference type="Proteomes" id="UP000243217"/>
    </source>
</evidence>
<protein>
    <recommendedName>
        <fullName evidence="7">Major facilitator superfamily (MFS) profile domain-containing protein</fullName>
    </recommendedName>
</protein>
<sequence>MICVAAKIMDKYKRKTLLITFMSLMAVASIGVAISLFHANPVLSVISTAVFVGSFCLSIGPMAWMVSAELFPDFLHASAGGVGTMCSWIGNFLVGTFYPTLSKPDVMGNYTFLIFLGTLIFFVLFTKFYVPETAGKTFDEIQKEFNIDPYQPGEVVKSNVDPWAT</sequence>
<keyword evidence="9" id="KW-1185">Reference proteome</keyword>
<accession>A0A1V9YVQ8</accession>
<organism evidence="8 9">
    <name type="scientific">Thraustotheca clavata</name>
    <dbReference type="NCBI Taxonomy" id="74557"/>
    <lineage>
        <taxon>Eukaryota</taxon>
        <taxon>Sar</taxon>
        <taxon>Stramenopiles</taxon>
        <taxon>Oomycota</taxon>
        <taxon>Saprolegniomycetes</taxon>
        <taxon>Saprolegniales</taxon>
        <taxon>Achlyaceae</taxon>
        <taxon>Thraustotheca</taxon>
    </lineage>
</organism>
<dbReference type="InterPro" id="IPR020846">
    <property type="entry name" value="MFS_dom"/>
</dbReference>
<dbReference type="InterPro" id="IPR045263">
    <property type="entry name" value="GLUT"/>
</dbReference>
<evidence type="ECO:0000313" key="8">
    <source>
        <dbReference type="EMBL" id="OQR89791.1"/>
    </source>
</evidence>
<dbReference type="PROSITE" id="PS50850">
    <property type="entry name" value="MFS"/>
    <property type="match status" value="1"/>
</dbReference>
<feature type="transmembrane region" description="Helical" evidence="6">
    <location>
        <begin position="74"/>
        <end position="98"/>
    </location>
</feature>
<feature type="transmembrane region" description="Helical" evidence="6">
    <location>
        <begin position="110"/>
        <end position="130"/>
    </location>
</feature>
<evidence type="ECO:0000256" key="6">
    <source>
        <dbReference type="SAM" id="Phobius"/>
    </source>
</evidence>
<dbReference type="AlphaFoldDB" id="A0A1V9YVQ8"/>
<proteinExistence type="predicted"/>
<keyword evidence="3 6" id="KW-0812">Transmembrane</keyword>
<name>A0A1V9YVQ8_9STRA</name>
<comment type="subcellular location">
    <subcellularLocation>
        <location evidence="1">Membrane</location>
        <topology evidence="1">Multi-pass membrane protein</topology>
    </subcellularLocation>
</comment>
<dbReference type="OrthoDB" id="73615at2759"/>
<reference evidence="8 9" key="1">
    <citation type="journal article" date="2014" name="Genome Biol. Evol.">
        <title>The secreted proteins of Achlya hypogyna and Thraustotheca clavata identify the ancestral oomycete secretome and reveal gene acquisitions by horizontal gene transfer.</title>
        <authorList>
            <person name="Misner I."/>
            <person name="Blouin N."/>
            <person name="Leonard G."/>
            <person name="Richards T.A."/>
            <person name="Lane C.E."/>
        </authorList>
    </citation>
    <scope>NUCLEOTIDE SEQUENCE [LARGE SCALE GENOMIC DNA]</scope>
    <source>
        <strain evidence="8 9">ATCC 34112</strain>
    </source>
</reference>
<dbReference type="EMBL" id="JNBS01002660">
    <property type="protein sequence ID" value="OQR89791.1"/>
    <property type="molecule type" value="Genomic_DNA"/>
</dbReference>
<evidence type="ECO:0000256" key="3">
    <source>
        <dbReference type="ARBA" id="ARBA00022692"/>
    </source>
</evidence>
<evidence type="ECO:0000256" key="5">
    <source>
        <dbReference type="ARBA" id="ARBA00023136"/>
    </source>
</evidence>
<keyword evidence="4 6" id="KW-1133">Transmembrane helix</keyword>
<dbReference type="InterPro" id="IPR036259">
    <property type="entry name" value="MFS_trans_sf"/>
</dbReference>
<dbReference type="SUPFAM" id="SSF103473">
    <property type="entry name" value="MFS general substrate transporter"/>
    <property type="match status" value="1"/>
</dbReference>
<comment type="caution">
    <text evidence="8">The sequence shown here is derived from an EMBL/GenBank/DDBJ whole genome shotgun (WGS) entry which is preliminary data.</text>
</comment>
<dbReference type="GO" id="GO:0016020">
    <property type="term" value="C:membrane"/>
    <property type="evidence" value="ECO:0007669"/>
    <property type="project" value="UniProtKB-SubCell"/>
</dbReference>